<sequence>MLTEKLQLVEKLQEKGMPLEEAAKAIEFDPEILKLYFANDDYPVPTRILKKLQETVLN</sequence>
<organism evidence="1 2">
    <name type="scientific">Desulfacinum infernum DSM 9756</name>
    <dbReference type="NCBI Taxonomy" id="1121391"/>
    <lineage>
        <taxon>Bacteria</taxon>
        <taxon>Pseudomonadati</taxon>
        <taxon>Thermodesulfobacteriota</taxon>
        <taxon>Syntrophobacteria</taxon>
        <taxon>Syntrophobacterales</taxon>
        <taxon>Syntrophobacteraceae</taxon>
        <taxon>Desulfacinum</taxon>
    </lineage>
</organism>
<proteinExistence type="predicted"/>
<evidence type="ECO:0000313" key="2">
    <source>
        <dbReference type="Proteomes" id="UP000184076"/>
    </source>
</evidence>
<gene>
    <name evidence="1" type="ORF">SAMN02745206_03544</name>
</gene>
<reference evidence="2" key="1">
    <citation type="submission" date="2016-11" db="EMBL/GenBank/DDBJ databases">
        <authorList>
            <person name="Varghese N."/>
            <person name="Submissions S."/>
        </authorList>
    </citation>
    <scope>NUCLEOTIDE SEQUENCE [LARGE SCALE GENOMIC DNA]</scope>
    <source>
        <strain evidence="2">DSM 9756</strain>
    </source>
</reference>
<dbReference type="EMBL" id="FQVB01000053">
    <property type="protein sequence ID" value="SHG24688.1"/>
    <property type="molecule type" value="Genomic_DNA"/>
</dbReference>
<protein>
    <submittedName>
        <fullName evidence="1">Uncharacterized protein</fullName>
    </submittedName>
</protein>
<keyword evidence="2" id="KW-1185">Reference proteome</keyword>
<dbReference type="Proteomes" id="UP000184076">
    <property type="component" value="Unassembled WGS sequence"/>
</dbReference>
<evidence type="ECO:0000313" key="1">
    <source>
        <dbReference type="EMBL" id="SHG24688.1"/>
    </source>
</evidence>
<name>A0A1M5I8I2_9BACT</name>
<accession>A0A1M5I8I2</accession>
<dbReference type="RefSeq" id="WP_178372035.1">
    <property type="nucleotide sequence ID" value="NZ_FQVB01000053.1"/>
</dbReference>
<dbReference type="AlphaFoldDB" id="A0A1M5I8I2"/>